<evidence type="ECO:0000313" key="2">
    <source>
        <dbReference type="EMBL" id="KAG5639831.1"/>
    </source>
</evidence>
<protein>
    <submittedName>
        <fullName evidence="3">Uncharacterized protein</fullName>
    </submittedName>
</protein>
<dbReference type="AlphaFoldDB" id="A0A9P7FWV1"/>
<evidence type="ECO:0000313" key="4">
    <source>
        <dbReference type="Proteomes" id="UP000775547"/>
    </source>
</evidence>
<dbReference type="EMBL" id="JABCKV010001961">
    <property type="protein sequence ID" value="KAG5639834.1"/>
    <property type="molecule type" value="Genomic_DNA"/>
</dbReference>
<dbReference type="Proteomes" id="UP000775547">
    <property type="component" value="Unassembled WGS sequence"/>
</dbReference>
<accession>A0A9P7FWV1</accession>
<proteinExistence type="predicted"/>
<reference evidence="3" key="2">
    <citation type="submission" date="2021-10" db="EMBL/GenBank/DDBJ databases">
        <title>Phylogenomics reveals ancestral predisposition of the termite-cultivated fungus Termitomyces towards a domesticated lifestyle.</title>
        <authorList>
            <person name="Auxier B."/>
            <person name="Grum-Grzhimaylo A."/>
            <person name="Cardenas M.E."/>
            <person name="Lodge J.D."/>
            <person name="Laessoe T."/>
            <person name="Pedersen O."/>
            <person name="Smith M.E."/>
            <person name="Kuyper T.W."/>
            <person name="Franco-Molano E.A."/>
            <person name="Baroni T.J."/>
            <person name="Aanen D.K."/>
        </authorList>
    </citation>
    <scope>NUCLEOTIDE SEQUENCE</scope>
    <source>
        <strain evidence="3">AP01</strain>
        <tissue evidence="3">Mycelium</tissue>
    </source>
</reference>
<gene>
    <name evidence="3" type="ORF">DXG03_003022</name>
    <name evidence="2" type="ORF">DXG03_003033</name>
</gene>
<reference evidence="3" key="1">
    <citation type="submission" date="2020-07" db="EMBL/GenBank/DDBJ databases">
        <authorList>
            <person name="Nieuwenhuis M."/>
            <person name="Van De Peppel L.J.J."/>
        </authorList>
    </citation>
    <scope>NUCLEOTIDE SEQUENCE</scope>
    <source>
        <strain evidence="3">AP01</strain>
        <tissue evidence="3">Mycelium</tissue>
    </source>
</reference>
<dbReference type="OrthoDB" id="3219649at2759"/>
<evidence type="ECO:0000313" key="3">
    <source>
        <dbReference type="EMBL" id="KAG5639834.1"/>
    </source>
</evidence>
<keyword evidence="4" id="KW-1185">Reference proteome</keyword>
<name>A0A9P7FWV1_9AGAR</name>
<sequence>MKLFISVASVLGLAAFVAATPVEIEARSGSPLTQAQAEAQLIPNGITAVSSGGCTDRCVSPVRRLLWHLTK</sequence>
<organism evidence="3 4">
    <name type="scientific">Asterophora parasitica</name>
    <dbReference type="NCBI Taxonomy" id="117018"/>
    <lineage>
        <taxon>Eukaryota</taxon>
        <taxon>Fungi</taxon>
        <taxon>Dikarya</taxon>
        <taxon>Basidiomycota</taxon>
        <taxon>Agaricomycotina</taxon>
        <taxon>Agaricomycetes</taxon>
        <taxon>Agaricomycetidae</taxon>
        <taxon>Agaricales</taxon>
        <taxon>Tricholomatineae</taxon>
        <taxon>Lyophyllaceae</taxon>
        <taxon>Asterophora</taxon>
    </lineage>
</organism>
<dbReference type="EMBL" id="JABCKV010001974">
    <property type="protein sequence ID" value="KAG5639831.1"/>
    <property type="molecule type" value="Genomic_DNA"/>
</dbReference>
<feature type="chain" id="PRO_5040712228" evidence="1">
    <location>
        <begin position="20"/>
        <end position="71"/>
    </location>
</feature>
<evidence type="ECO:0000256" key="1">
    <source>
        <dbReference type="SAM" id="SignalP"/>
    </source>
</evidence>
<feature type="signal peptide" evidence="1">
    <location>
        <begin position="1"/>
        <end position="19"/>
    </location>
</feature>
<keyword evidence="1" id="KW-0732">Signal</keyword>
<comment type="caution">
    <text evidence="3">The sequence shown here is derived from an EMBL/GenBank/DDBJ whole genome shotgun (WGS) entry which is preliminary data.</text>
</comment>